<feature type="region of interest" description="Disordered" evidence="1">
    <location>
        <begin position="1"/>
        <end position="89"/>
    </location>
</feature>
<feature type="region of interest" description="Disordered" evidence="1">
    <location>
        <begin position="400"/>
        <end position="616"/>
    </location>
</feature>
<feature type="compositionally biased region" description="Basic and acidic residues" evidence="1">
    <location>
        <begin position="453"/>
        <end position="468"/>
    </location>
</feature>
<gene>
    <name evidence="3" type="primary">LOC6901770</name>
</gene>
<feature type="compositionally biased region" description="Basic and acidic residues" evidence="1">
    <location>
        <begin position="346"/>
        <end position="360"/>
    </location>
</feature>
<dbReference type="InParanoid" id="A0A6I8W7C7"/>
<sequence length="616" mass="67288">MGNTMENMPSDEPLELEALASTLQARRSSQGQDESISDPQCSKAEPIAVPGKARTPDHNLEEKPIGGELIGGKLIAEPEDSQGLSQDVGPERDELDLALEVDMDLELDMELEPELMALAENLDPLSQPESLSSFSSSDISSRWSSSTVSPVPVKFTPPPKLMAKPVLSGSGYDMPFPYPDQVALCPHQRFQYIFSLVDSMNLQLEKKRRKSPDPLKNAGKKGSTGAVPKTKCKNKENFKNMSEPINNNPSSPEKALPISQAKPKKLYIMNFQANPINLSSNTNYQYIKENKSKPQNVKRRQDQDHEQFVDLDTDCEFGMEHLEQYRAKASRRDSEGNRNDSPSETIARKSRIDIPEKRSSETNTRASGDRRLSLGSCDNGEEHSIRLLSSENGNTAVDTLEQRSSEKRSSDYFLLGSPDSGEEKAWDSDGAPLIENYSSETNDKLTGSGSGDVRIRAESRAIDGDNHDQGSSGLHSSKSDDCLLGSYTRKGSSSSGEGIPSTEPLPYDLRINRNRPATMNKIQPFSEDSHLASSDSDVNTASSSISESDSDSPSSNILDMPRQSFAECKRRAGHSAESPESSSSASLSFTGSPLTSLTAIGDLQKSRQTSHPSGSR</sequence>
<accession>A0A6I8W7C7</accession>
<feature type="compositionally biased region" description="Polar residues" evidence="1">
    <location>
        <begin position="436"/>
        <end position="447"/>
    </location>
</feature>
<feature type="compositionally biased region" description="Basic and acidic residues" evidence="1">
    <location>
        <begin position="327"/>
        <end position="338"/>
    </location>
</feature>
<evidence type="ECO:0000313" key="2">
    <source>
        <dbReference type="Proteomes" id="UP000001819"/>
    </source>
</evidence>
<name>A0A6I8W7C7_DROPS</name>
<keyword evidence="2" id="KW-1185">Reference proteome</keyword>
<feature type="compositionally biased region" description="Basic and acidic residues" evidence="1">
    <location>
        <begin position="400"/>
        <end position="410"/>
    </location>
</feature>
<feature type="compositionally biased region" description="Polar residues" evidence="1">
    <location>
        <begin position="21"/>
        <end position="40"/>
    </location>
</feature>
<evidence type="ECO:0000256" key="1">
    <source>
        <dbReference type="SAM" id="MobiDB-lite"/>
    </source>
</evidence>
<feature type="region of interest" description="Disordered" evidence="1">
    <location>
        <begin position="207"/>
        <end position="256"/>
    </location>
</feature>
<proteinExistence type="predicted"/>
<feature type="compositionally biased region" description="Basic and acidic residues" evidence="1">
    <location>
        <begin position="54"/>
        <end position="65"/>
    </location>
</feature>
<feature type="region of interest" description="Disordered" evidence="1">
    <location>
        <begin position="327"/>
        <end position="378"/>
    </location>
</feature>
<feature type="compositionally biased region" description="Polar residues" evidence="1">
    <location>
        <begin position="239"/>
        <end position="251"/>
    </location>
</feature>
<evidence type="ECO:0000313" key="3">
    <source>
        <dbReference type="RefSeq" id="XP_033239258.1"/>
    </source>
</evidence>
<feature type="compositionally biased region" description="Polar residues" evidence="1">
    <location>
        <begin position="606"/>
        <end position="616"/>
    </location>
</feature>
<feature type="compositionally biased region" description="Low complexity" evidence="1">
    <location>
        <begin position="532"/>
        <end position="555"/>
    </location>
</feature>
<dbReference type="RefSeq" id="XP_033239258.1">
    <property type="nucleotide sequence ID" value="XM_033383367.1"/>
</dbReference>
<reference evidence="3" key="1">
    <citation type="submission" date="2025-08" db="UniProtKB">
        <authorList>
            <consortium name="RefSeq"/>
        </authorList>
    </citation>
    <scope>IDENTIFICATION</scope>
    <source>
        <strain evidence="3">MV-25-SWS-2005</strain>
        <tissue evidence="3">Whole body</tissue>
    </source>
</reference>
<feature type="compositionally biased region" description="Low complexity" evidence="1">
    <location>
        <begin position="575"/>
        <end position="594"/>
    </location>
</feature>
<organism evidence="2 3">
    <name type="scientific">Drosophila pseudoobscura pseudoobscura</name>
    <name type="common">Fruit fly</name>
    <dbReference type="NCBI Taxonomy" id="46245"/>
    <lineage>
        <taxon>Eukaryota</taxon>
        <taxon>Metazoa</taxon>
        <taxon>Ecdysozoa</taxon>
        <taxon>Arthropoda</taxon>
        <taxon>Hexapoda</taxon>
        <taxon>Insecta</taxon>
        <taxon>Pterygota</taxon>
        <taxon>Neoptera</taxon>
        <taxon>Endopterygota</taxon>
        <taxon>Diptera</taxon>
        <taxon>Brachycera</taxon>
        <taxon>Muscomorpha</taxon>
        <taxon>Ephydroidea</taxon>
        <taxon>Drosophilidae</taxon>
        <taxon>Drosophila</taxon>
        <taxon>Sophophora</taxon>
    </lineage>
</organism>
<protein>
    <submittedName>
        <fullName evidence="3">Uncharacterized protein isoform X1</fullName>
    </submittedName>
</protein>
<dbReference type="Proteomes" id="UP000001819">
    <property type="component" value="Chromosome X"/>
</dbReference>
<dbReference type="AlphaFoldDB" id="A0A6I8W7C7"/>